<evidence type="ECO:0000256" key="10">
    <source>
        <dbReference type="HAMAP-Rule" id="MF_00067"/>
    </source>
</evidence>
<dbReference type="GO" id="GO:0008968">
    <property type="term" value="F:D-sedoheptulose 7-phosphate isomerase activity"/>
    <property type="evidence" value="ECO:0007669"/>
    <property type="project" value="UniProtKB-UniRule"/>
</dbReference>
<dbReference type="CDD" id="cd05006">
    <property type="entry name" value="SIS_GmhA"/>
    <property type="match status" value="1"/>
</dbReference>
<comment type="subcellular location">
    <subcellularLocation>
        <location evidence="3 10">Cytoplasm</location>
    </subcellularLocation>
</comment>
<comment type="miscellaneous">
    <text evidence="10">The reaction produces a racemic mixture of D-glycero-alpha-D-manno-heptose 7-phosphate and D-glycero-beta-D-manno-heptose 7-phosphate.</text>
</comment>
<dbReference type="Pfam" id="PF13580">
    <property type="entry name" value="SIS_2"/>
    <property type="match status" value="1"/>
</dbReference>
<organism evidence="12 13">
    <name type="scientific">Candidatus Methylumidiphilus alinenensis</name>
    <dbReference type="NCBI Taxonomy" id="2202197"/>
    <lineage>
        <taxon>Bacteria</taxon>
        <taxon>Pseudomonadati</taxon>
        <taxon>Pseudomonadota</taxon>
        <taxon>Gammaproteobacteria</taxon>
        <taxon>Methylococcales</taxon>
        <taxon>Candidatus Methylumidiphilus</taxon>
    </lineage>
</organism>
<evidence type="ECO:0000256" key="8">
    <source>
        <dbReference type="ARBA" id="ARBA00023235"/>
    </source>
</evidence>
<evidence type="ECO:0000256" key="3">
    <source>
        <dbReference type="ARBA" id="ARBA00004496"/>
    </source>
</evidence>
<dbReference type="InterPro" id="IPR001347">
    <property type="entry name" value="SIS_dom"/>
</dbReference>
<evidence type="ECO:0000313" key="12">
    <source>
        <dbReference type="EMBL" id="PZN70734.1"/>
    </source>
</evidence>
<comment type="pathway">
    <text evidence="10">Carbohydrate biosynthesis; D-glycero-D-manno-heptose 7-phosphate biosynthesis; D-glycero-alpha-D-manno-heptose 7-phosphate and D-glycero-beta-D-manno-heptose 7-phosphate from sedoheptulose 7-phosphate: step 1/1.</text>
</comment>
<comment type="similarity">
    <text evidence="4 10">Belongs to the SIS family. GmhA subfamily.</text>
</comment>
<feature type="binding site" evidence="10">
    <location>
        <position position="174"/>
    </location>
    <ligand>
        <name>substrate</name>
    </ligand>
</feature>
<evidence type="ECO:0000256" key="7">
    <source>
        <dbReference type="ARBA" id="ARBA00022833"/>
    </source>
</evidence>
<dbReference type="EC" id="5.3.1.28" evidence="10"/>
<feature type="binding site" evidence="10">
    <location>
        <begin position="51"/>
        <end position="53"/>
    </location>
    <ligand>
        <name>substrate</name>
    </ligand>
</feature>
<comment type="caution">
    <text evidence="12">The sequence shown here is derived from an EMBL/GenBank/DDBJ whole genome shotgun (WGS) entry which is preliminary data.</text>
</comment>
<dbReference type="PANTHER" id="PTHR30390">
    <property type="entry name" value="SEDOHEPTULOSE 7-PHOSPHATE ISOMERASE / DNAA INITIATOR-ASSOCIATING FACTOR FOR REPLICATION INITIATION"/>
    <property type="match status" value="1"/>
</dbReference>
<evidence type="ECO:0000256" key="5">
    <source>
        <dbReference type="ARBA" id="ARBA00022490"/>
    </source>
</evidence>
<dbReference type="NCBIfam" id="NF010546">
    <property type="entry name" value="PRK13936.1"/>
    <property type="match status" value="1"/>
</dbReference>
<protein>
    <recommendedName>
        <fullName evidence="10">Phosphoheptose isomerase</fullName>
        <ecNumber evidence="10">5.3.1.28</ecNumber>
    </recommendedName>
    <alternativeName>
        <fullName evidence="10">Sedoheptulose 7-phosphate isomerase</fullName>
    </alternativeName>
</protein>
<comment type="cofactor">
    <cofactor evidence="10">
        <name>Zn(2+)</name>
        <dbReference type="ChEBI" id="CHEBI:29105"/>
    </cofactor>
    <text evidence="10">Binds 1 zinc ion per subunit.</text>
</comment>
<feature type="binding site" evidence="10">
    <location>
        <begin position="119"/>
        <end position="121"/>
    </location>
    <ligand>
        <name>substrate</name>
    </ligand>
</feature>
<evidence type="ECO:0000256" key="6">
    <source>
        <dbReference type="ARBA" id="ARBA00022723"/>
    </source>
</evidence>
<dbReference type="InterPro" id="IPR035461">
    <property type="entry name" value="GmhA/DiaA"/>
</dbReference>
<feature type="domain" description="SIS" evidence="11">
    <location>
        <begin position="36"/>
        <end position="195"/>
    </location>
</feature>
<dbReference type="GO" id="GO:2001061">
    <property type="term" value="P:D-glycero-D-manno-heptose 7-phosphate biosynthetic process"/>
    <property type="evidence" value="ECO:0007669"/>
    <property type="project" value="UniProtKB-UniPathway"/>
</dbReference>
<gene>
    <name evidence="10" type="primary">gmhA</name>
    <name evidence="12" type="ORF">DM484_27935</name>
</gene>
<feature type="binding site" evidence="10">
    <location>
        <position position="174"/>
    </location>
    <ligand>
        <name>Zn(2+)</name>
        <dbReference type="ChEBI" id="CHEBI:29105"/>
    </ligand>
</feature>
<dbReference type="Proteomes" id="UP000249396">
    <property type="component" value="Unassembled WGS sequence"/>
</dbReference>
<evidence type="ECO:0000256" key="2">
    <source>
        <dbReference type="ARBA" id="ARBA00003172"/>
    </source>
</evidence>
<comment type="subunit">
    <text evidence="10">Homotetramer.</text>
</comment>
<dbReference type="Gene3D" id="3.40.50.10490">
    <property type="entry name" value="Glucose-6-phosphate isomerase like protein, domain 1"/>
    <property type="match status" value="1"/>
</dbReference>
<keyword evidence="5 10" id="KW-0963">Cytoplasm</keyword>
<dbReference type="GO" id="GO:0005975">
    <property type="term" value="P:carbohydrate metabolic process"/>
    <property type="evidence" value="ECO:0007669"/>
    <property type="project" value="UniProtKB-UniRule"/>
</dbReference>
<evidence type="ECO:0000313" key="13">
    <source>
        <dbReference type="Proteomes" id="UP000249396"/>
    </source>
</evidence>
<sequence length="195" mass="21101">MTLQERIHQHFTDSLQTGQEAQANLSELIEIAATKIAQALVNDGKILVCGNGGSAAHAQHFSSKMLNRYERERPSLPAISLTCDTSTLTSITNDYQYDEVFAKQIRALGHAGDILLVFTTSGNSANILSAVTAAHDRDLTVIALTGRDGGAVAPLLNDSDIEIRIPSPTTARVQETHLIILHCLCDLIDHQLFGE</sequence>
<feature type="binding site" evidence="10">
    <location>
        <begin position="93"/>
        <end position="94"/>
    </location>
    <ligand>
        <name>substrate</name>
    </ligand>
</feature>
<proteinExistence type="inferred from homology"/>
<comment type="caution">
    <text evidence="10">Lacks conserved residue(s) required for the propagation of feature annotation.</text>
</comment>
<accession>A0A2W4SAB1</accession>
<dbReference type="GO" id="GO:0097367">
    <property type="term" value="F:carbohydrate derivative binding"/>
    <property type="evidence" value="ECO:0007669"/>
    <property type="project" value="InterPro"/>
</dbReference>
<feature type="binding site" evidence="10">
    <location>
        <position position="60"/>
    </location>
    <ligand>
        <name>Zn(2+)</name>
        <dbReference type="ChEBI" id="CHEBI:29105"/>
    </ligand>
</feature>
<reference evidence="12 13" key="1">
    <citation type="journal article" date="2018" name="Aquat. Microb. Ecol.">
        <title>Gammaproteobacterial methanotrophs dominate.</title>
        <authorList>
            <person name="Rissanen A.J."/>
            <person name="Saarenheimo J."/>
            <person name="Tiirola M."/>
            <person name="Peura S."/>
            <person name="Aalto S.L."/>
            <person name="Karvinen A."/>
            <person name="Nykanen H."/>
        </authorList>
    </citation>
    <scope>NUCLEOTIDE SEQUENCE [LARGE SCALE GENOMIC DNA]</scope>
    <source>
        <strain evidence="12">AMbin10</strain>
    </source>
</reference>
<dbReference type="AlphaFoldDB" id="A0A2W4SAB1"/>
<dbReference type="InterPro" id="IPR050099">
    <property type="entry name" value="SIS_GmhA/DiaA_subfam"/>
</dbReference>
<dbReference type="PROSITE" id="PS51464">
    <property type="entry name" value="SIS"/>
    <property type="match status" value="1"/>
</dbReference>
<dbReference type="GO" id="GO:0008270">
    <property type="term" value="F:zinc ion binding"/>
    <property type="evidence" value="ECO:0007669"/>
    <property type="project" value="UniProtKB-UniRule"/>
</dbReference>
<evidence type="ECO:0000256" key="9">
    <source>
        <dbReference type="ARBA" id="ARBA00023277"/>
    </source>
</evidence>
<dbReference type="SUPFAM" id="SSF53697">
    <property type="entry name" value="SIS domain"/>
    <property type="match status" value="1"/>
</dbReference>
<dbReference type="EMBL" id="QJPH01000544">
    <property type="protein sequence ID" value="PZN70734.1"/>
    <property type="molecule type" value="Genomic_DNA"/>
</dbReference>
<evidence type="ECO:0000256" key="1">
    <source>
        <dbReference type="ARBA" id="ARBA00000348"/>
    </source>
</evidence>
<keyword evidence="6 10" id="KW-0479">Metal-binding</keyword>
<dbReference type="GO" id="GO:0005737">
    <property type="term" value="C:cytoplasm"/>
    <property type="evidence" value="ECO:0007669"/>
    <property type="project" value="UniProtKB-SubCell"/>
</dbReference>
<evidence type="ECO:0000259" key="11">
    <source>
        <dbReference type="PROSITE" id="PS51464"/>
    </source>
</evidence>
<comment type="function">
    <text evidence="2 10">Catalyzes the isomerization of sedoheptulose 7-phosphate in D-glycero-D-manno-heptose 7-phosphate.</text>
</comment>
<dbReference type="HAMAP" id="MF_00067">
    <property type="entry name" value="GmhA"/>
    <property type="match status" value="1"/>
</dbReference>
<keyword evidence="9 10" id="KW-0119">Carbohydrate metabolism</keyword>
<dbReference type="InterPro" id="IPR046348">
    <property type="entry name" value="SIS_dom_sf"/>
</dbReference>
<comment type="catalytic activity">
    <reaction evidence="1 10">
        <text>2 D-sedoheptulose 7-phosphate = D-glycero-alpha-D-manno-heptose 7-phosphate + D-glycero-beta-D-manno-heptose 7-phosphate</text>
        <dbReference type="Rhea" id="RHEA:27489"/>
        <dbReference type="ChEBI" id="CHEBI:57483"/>
        <dbReference type="ChEBI" id="CHEBI:60203"/>
        <dbReference type="ChEBI" id="CHEBI:60204"/>
        <dbReference type="EC" id="5.3.1.28"/>
    </reaction>
</comment>
<evidence type="ECO:0000256" key="4">
    <source>
        <dbReference type="ARBA" id="ARBA00009894"/>
    </source>
</evidence>
<dbReference type="InterPro" id="IPR004515">
    <property type="entry name" value="Phosphoheptose_Isoase"/>
</dbReference>
<keyword evidence="7 10" id="KW-0862">Zinc</keyword>
<name>A0A2W4SAB1_9GAMM</name>
<feature type="binding site" evidence="10">
    <location>
        <position position="124"/>
    </location>
    <ligand>
        <name>substrate</name>
    </ligand>
</feature>
<dbReference type="PANTHER" id="PTHR30390:SF6">
    <property type="entry name" value="DNAA INITIATOR-ASSOCIATING PROTEIN DIAA"/>
    <property type="match status" value="1"/>
</dbReference>
<dbReference type="UniPathway" id="UPA00041">
    <property type="reaction ID" value="UER00436"/>
</dbReference>
<feature type="binding site" evidence="10">
    <location>
        <position position="182"/>
    </location>
    <ligand>
        <name>Zn(2+)</name>
        <dbReference type="ChEBI" id="CHEBI:29105"/>
    </ligand>
</feature>
<keyword evidence="8 10" id="KW-0413">Isomerase</keyword>